<protein>
    <submittedName>
        <fullName evidence="2">Uncharacterized protein</fullName>
    </submittedName>
</protein>
<reference evidence="2" key="1">
    <citation type="submission" date="2018-02" db="EMBL/GenBank/DDBJ databases">
        <title>Rhizophora mucronata_Transcriptome.</title>
        <authorList>
            <person name="Meera S.P."/>
            <person name="Sreeshan A."/>
            <person name="Augustine A."/>
        </authorList>
    </citation>
    <scope>NUCLEOTIDE SEQUENCE</scope>
    <source>
        <tissue evidence="2">Leaf</tissue>
    </source>
</reference>
<feature type="transmembrane region" description="Helical" evidence="1">
    <location>
        <begin position="57"/>
        <end position="83"/>
    </location>
</feature>
<name>A0A2P2QL54_RHIMU</name>
<evidence type="ECO:0000313" key="2">
    <source>
        <dbReference type="EMBL" id="MBX67702.1"/>
    </source>
</evidence>
<keyword evidence="1" id="KW-0472">Membrane</keyword>
<feature type="transmembrane region" description="Helical" evidence="1">
    <location>
        <begin position="12"/>
        <end position="36"/>
    </location>
</feature>
<proteinExistence type="predicted"/>
<accession>A0A2P2QL54</accession>
<evidence type="ECO:0000256" key="1">
    <source>
        <dbReference type="SAM" id="Phobius"/>
    </source>
</evidence>
<keyword evidence="1" id="KW-0812">Transmembrane</keyword>
<organism evidence="2">
    <name type="scientific">Rhizophora mucronata</name>
    <name type="common">Asiatic mangrove</name>
    <dbReference type="NCBI Taxonomy" id="61149"/>
    <lineage>
        <taxon>Eukaryota</taxon>
        <taxon>Viridiplantae</taxon>
        <taxon>Streptophyta</taxon>
        <taxon>Embryophyta</taxon>
        <taxon>Tracheophyta</taxon>
        <taxon>Spermatophyta</taxon>
        <taxon>Magnoliopsida</taxon>
        <taxon>eudicotyledons</taxon>
        <taxon>Gunneridae</taxon>
        <taxon>Pentapetalae</taxon>
        <taxon>rosids</taxon>
        <taxon>fabids</taxon>
        <taxon>Malpighiales</taxon>
        <taxon>Rhizophoraceae</taxon>
        <taxon>Rhizophora</taxon>
    </lineage>
</organism>
<dbReference type="EMBL" id="GGEC01087218">
    <property type="protein sequence ID" value="MBX67702.1"/>
    <property type="molecule type" value="Transcribed_RNA"/>
</dbReference>
<dbReference type="AlphaFoldDB" id="A0A2P2QL54"/>
<keyword evidence="1" id="KW-1133">Transmembrane helix</keyword>
<sequence length="115" mass="12194">MTPSASWSCASSTSILLCWLDDVISASIILASLICFKRTSKRSASSLALHRSSLNRRAFFSAAITRPAASFAVLSIMSAYAFFSAAISSVSAMATSPLQSRVRLQAVCVFACAFV</sequence>